<evidence type="ECO:0000313" key="1">
    <source>
        <dbReference type="EMBL" id="GAA4663517.1"/>
    </source>
</evidence>
<evidence type="ECO:0000313" key="2">
    <source>
        <dbReference type="Proteomes" id="UP001501295"/>
    </source>
</evidence>
<proteinExistence type="predicted"/>
<gene>
    <name evidence="1" type="ORF">GCM10025780_00070</name>
</gene>
<sequence length="165" mass="18470">MTSRKHQWRTEGWRGLGDIAQTARVVGFACASEAVADRLDRRLGWLGQLTRNVDRRGSVVEDLVFRDVRRELGRFEAFQRTGHGLADVLSWPGLPWTRLTLAEGMTLAEWDELRGSDPRRLAALRRDLRLCELLVGPSSTSLTVADRLAGGVRLEPSPTVEIPIV</sequence>
<reference evidence="2" key="1">
    <citation type="journal article" date="2019" name="Int. J. Syst. Evol. Microbiol.">
        <title>The Global Catalogue of Microorganisms (GCM) 10K type strain sequencing project: providing services to taxonomists for standard genome sequencing and annotation.</title>
        <authorList>
            <consortium name="The Broad Institute Genomics Platform"/>
            <consortium name="The Broad Institute Genome Sequencing Center for Infectious Disease"/>
            <person name="Wu L."/>
            <person name="Ma J."/>
        </authorList>
    </citation>
    <scope>NUCLEOTIDE SEQUENCE [LARGE SCALE GENOMIC DNA]</scope>
    <source>
        <strain evidence="2">JCM 18956</strain>
    </source>
</reference>
<organism evidence="1 2">
    <name type="scientific">Frondihabitans cladoniiphilus</name>
    <dbReference type="NCBI Taxonomy" id="715785"/>
    <lineage>
        <taxon>Bacteria</taxon>
        <taxon>Bacillati</taxon>
        <taxon>Actinomycetota</taxon>
        <taxon>Actinomycetes</taxon>
        <taxon>Micrococcales</taxon>
        <taxon>Microbacteriaceae</taxon>
        <taxon>Frondihabitans</taxon>
    </lineage>
</organism>
<accession>A0ABP8VGK6</accession>
<protein>
    <submittedName>
        <fullName evidence="1">Uncharacterized protein</fullName>
    </submittedName>
</protein>
<dbReference type="RefSeq" id="WP_345371788.1">
    <property type="nucleotide sequence ID" value="NZ_BAABLM010000001.1"/>
</dbReference>
<comment type="caution">
    <text evidence="1">The sequence shown here is derived from an EMBL/GenBank/DDBJ whole genome shotgun (WGS) entry which is preliminary data.</text>
</comment>
<dbReference type="EMBL" id="BAABLM010000001">
    <property type="protein sequence ID" value="GAA4663517.1"/>
    <property type="molecule type" value="Genomic_DNA"/>
</dbReference>
<keyword evidence="2" id="KW-1185">Reference proteome</keyword>
<name>A0ABP8VGK6_9MICO</name>
<dbReference type="Proteomes" id="UP001501295">
    <property type="component" value="Unassembled WGS sequence"/>
</dbReference>